<accession>B8IH27</accession>
<gene>
    <name evidence="2" type="ordered locus">Mnod_4858</name>
</gene>
<evidence type="ECO:0000313" key="2">
    <source>
        <dbReference type="EMBL" id="ACL59719.1"/>
    </source>
</evidence>
<feature type="signal peptide" evidence="1">
    <location>
        <begin position="1"/>
        <end position="19"/>
    </location>
</feature>
<name>B8IH27_METNO</name>
<dbReference type="EMBL" id="CP001349">
    <property type="protein sequence ID" value="ACL59719.1"/>
    <property type="molecule type" value="Genomic_DNA"/>
</dbReference>
<protein>
    <submittedName>
        <fullName evidence="2">Uncharacterized protein</fullName>
    </submittedName>
</protein>
<evidence type="ECO:0000313" key="3">
    <source>
        <dbReference type="Proteomes" id="UP000008207"/>
    </source>
</evidence>
<dbReference type="KEGG" id="mno:Mnod_4858"/>
<reference evidence="2 3" key="1">
    <citation type="submission" date="2009-01" db="EMBL/GenBank/DDBJ databases">
        <title>Complete sequence of chromosome of Methylobacterium nodulans ORS 2060.</title>
        <authorList>
            <consortium name="US DOE Joint Genome Institute"/>
            <person name="Lucas S."/>
            <person name="Copeland A."/>
            <person name="Lapidus A."/>
            <person name="Glavina del Rio T."/>
            <person name="Dalin E."/>
            <person name="Tice H."/>
            <person name="Bruce D."/>
            <person name="Goodwin L."/>
            <person name="Pitluck S."/>
            <person name="Sims D."/>
            <person name="Brettin T."/>
            <person name="Detter J.C."/>
            <person name="Han C."/>
            <person name="Larimer F."/>
            <person name="Land M."/>
            <person name="Hauser L."/>
            <person name="Kyrpides N."/>
            <person name="Ivanova N."/>
            <person name="Marx C.J."/>
            <person name="Richardson P."/>
        </authorList>
    </citation>
    <scope>NUCLEOTIDE SEQUENCE [LARGE SCALE GENOMIC DNA]</scope>
    <source>
        <strain evidence="3">LMG 21967 / CNCM I-2342 / ORS 2060</strain>
    </source>
</reference>
<dbReference type="RefSeq" id="WP_015931349.1">
    <property type="nucleotide sequence ID" value="NC_011894.1"/>
</dbReference>
<organism evidence="2 3">
    <name type="scientific">Methylobacterium nodulans (strain LMG 21967 / CNCM I-2342 / ORS 2060)</name>
    <dbReference type="NCBI Taxonomy" id="460265"/>
    <lineage>
        <taxon>Bacteria</taxon>
        <taxon>Pseudomonadati</taxon>
        <taxon>Pseudomonadota</taxon>
        <taxon>Alphaproteobacteria</taxon>
        <taxon>Hyphomicrobiales</taxon>
        <taxon>Methylobacteriaceae</taxon>
        <taxon>Methylobacterium</taxon>
    </lineage>
</organism>
<dbReference type="HOGENOM" id="CLU_3027110_0_0_5"/>
<dbReference type="Proteomes" id="UP000008207">
    <property type="component" value="Chromosome"/>
</dbReference>
<feature type="chain" id="PRO_5002874371" evidence="1">
    <location>
        <begin position="20"/>
        <end position="55"/>
    </location>
</feature>
<keyword evidence="3" id="KW-1185">Reference proteome</keyword>
<dbReference type="AlphaFoldDB" id="B8IH27"/>
<sequence>MRKLSLFVAAAMLATTAFWATMLTNPPKSEAAAVPAASELDLATADHCISFSMCQ</sequence>
<proteinExistence type="predicted"/>
<evidence type="ECO:0000256" key="1">
    <source>
        <dbReference type="SAM" id="SignalP"/>
    </source>
</evidence>
<keyword evidence="1" id="KW-0732">Signal</keyword>